<name>A0ABR5JC35_9ACTN</name>
<evidence type="ECO:0000313" key="3">
    <source>
        <dbReference type="Proteomes" id="UP000037020"/>
    </source>
</evidence>
<sequence>MTALAVTALALSGALVSTAASAAPAAKPAADCKHTVTHESPGSQSGVVKNTLNLKSGPYAACENGKQLPAGTKIWLWCYTYNNYKHLWFYGRVEGTQTKGWVYADSLVWSGQSAAC</sequence>
<evidence type="ECO:0008006" key="4">
    <source>
        <dbReference type="Google" id="ProtNLM"/>
    </source>
</evidence>
<protein>
    <recommendedName>
        <fullName evidence="4">SH3b domain-containing protein</fullName>
    </recommendedName>
</protein>
<dbReference type="Proteomes" id="UP000037020">
    <property type="component" value="Unassembled WGS sequence"/>
</dbReference>
<dbReference type="EMBL" id="LGUT01000487">
    <property type="protein sequence ID" value="KOG90927.1"/>
    <property type="molecule type" value="Genomic_DNA"/>
</dbReference>
<feature type="signal peptide" evidence="1">
    <location>
        <begin position="1"/>
        <end position="22"/>
    </location>
</feature>
<evidence type="ECO:0000256" key="1">
    <source>
        <dbReference type="SAM" id="SignalP"/>
    </source>
</evidence>
<feature type="chain" id="PRO_5046068023" description="SH3b domain-containing protein" evidence="1">
    <location>
        <begin position="23"/>
        <end position="116"/>
    </location>
</feature>
<accession>A0ABR5JC35</accession>
<keyword evidence="1" id="KW-0732">Signal</keyword>
<evidence type="ECO:0000313" key="2">
    <source>
        <dbReference type="EMBL" id="KOG90927.1"/>
    </source>
</evidence>
<gene>
    <name evidence="2" type="ORF">ADK38_05985</name>
</gene>
<proteinExistence type="predicted"/>
<reference evidence="2 3" key="1">
    <citation type="submission" date="2015-07" db="EMBL/GenBank/DDBJ databases">
        <authorList>
            <person name="Ju K.-S."/>
            <person name="Doroghazi J.R."/>
            <person name="Metcalf W.W."/>
        </authorList>
    </citation>
    <scope>NUCLEOTIDE SEQUENCE [LARGE SCALE GENOMIC DNA]</scope>
    <source>
        <strain evidence="2 3">NRRL B-3589</strain>
    </source>
</reference>
<organism evidence="2 3">
    <name type="scientific">Streptomyces varsoviensis</name>
    <dbReference type="NCBI Taxonomy" id="67373"/>
    <lineage>
        <taxon>Bacteria</taxon>
        <taxon>Bacillati</taxon>
        <taxon>Actinomycetota</taxon>
        <taxon>Actinomycetes</taxon>
        <taxon>Kitasatosporales</taxon>
        <taxon>Streptomycetaceae</taxon>
        <taxon>Streptomyces</taxon>
    </lineage>
</organism>
<keyword evidence="3" id="KW-1185">Reference proteome</keyword>
<comment type="caution">
    <text evidence="2">The sequence shown here is derived from an EMBL/GenBank/DDBJ whole genome shotgun (WGS) entry which is preliminary data.</text>
</comment>